<evidence type="ECO:0000313" key="2">
    <source>
        <dbReference type="EMBL" id="CAB5222882.1"/>
    </source>
</evidence>
<gene>
    <name evidence="2" type="ORF">UFOVP374_40</name>
</gene>
<dbReference type="EMBL" id="LR798313">
    <property type="protein sequence ID" value="CAB5222882.1"/>
    <property type="molecule type" value="Genomic_DNA"/>
</dbReference>
<proteinExistence type="predicted"/>
<reference evidence="2" key="1">
    <citation type="submission" date="2020-05" db="EMBL/GenBank/DDBJ databases">
        <authorList>
            <person name="Chiriac C."/>
            <person name="Salcher M."/>
            <person name="Ghai R."/>
            <person name="Kavagutti S V."/>
        </authorList>
    </citation>
    <scope>NUCLEOTIDE SEQUENCE</scope>
</reference>
<accession>A0A6J7X1N9</accession>
<evidence type="ECO:0000259" key="1">
    <source>
        <dbReference type="Pfam" id="PF17338"/>
    </source>
</evidence>
<dbReference type="InterPro" id="IPR020290">
    <property type="entry name" value="Gp88"/>
</dbReference>
<feature type="domain" description="Gene product 88" evidence="1">
    <location>
        <begin position="14"/>
        <end position="201"/>
    </location>
</feature>
<protein>
    <recommendedName>
        <fullName evidence="1">Gene product 88 domain-containing protein</fullName>
    </recommendedName>
</protein>
<sequence length="212" mass="23583">MNKKQAHEVHGGLTQTTKMPCQSYSLPTIACVTGFRMREIANSICSDCYADKGNYRKYANGIEPAQHARLVSIDDPLWVDAMVVSIGTDKYFRWHDSGDIQDIEHLEKIADVARATPGCMHWLPTREYGIVSAFTAQYDIPDNLIIRLSAMFTDRPVVVPKTLQNVKGIAVSNVHSVKPIGTACNAPKQNGECRTCRACWNRKVAAVSYSIH</sequence>
<name>A0A6J7X1N9_9CAUD</name>
<dbReference type="Pfam" id="PF17338">
    <property type="entry name" value="GP88"/>
    <property type="match status" value="1"/>
</dbReference>
<organism evidence="2">
    <name type="scientific">uncultured Caudovirales phage</name>
    <dbReference type="NCBI Taxonomy" id="2100421"/>
    <lineage>
        <taxon>Viruses</taxon>
        <taxon>Duplodnaviria</taxon>
        <taxon>Heunggongvirae</taxon>
        <taxon>Uroviricota</taxon>
        <taxon>Caudoviricetes</taxon>
        <taxon>Peduoviridae</taxon>
        <taxon>Maltschvirus</taxon>
        <taxon>Maltschvirus maltsch</taxon>
    </lineage>
</organism>